<comment type="caution">
    <text evidence="4">Lacks conserved residue(s) required for the propagation of feature annotation.</text>
</comment>
<keyword evidence="10" id="KW-1185">Reference proteome</keyword>
<dbReference type="Pfam" id="PF04453">
    <property type="entry name" value="LptD"/>
    <property type="match status" value="1"/>
</dbReference>
<feature type="region of interest" description="Disordered" evidence="5">
    <location>
        <begin position="56"/>
        <end position="102"/>
    </location>
</feature>
<dbReference type="InterPro" id="IPR050218">
    <property type="entry name" value="LptD"/>
</dbReference>
<reference evidence="9 10" key="1">
    <citation type="journal article" date="2005" name="Int. J. Syst. Evol. Microbiol.">
        <title>Nitrincola lacisaponensis gen. nov., sp. nov., a novel alkaliphilic bacterium isolated from an alkaline, saline lake.</title>
        <authorList>
            <person name="Dimitriu P.A."/>
            <person name="Shukla S.K."/>
            <person name="Conradt J."/>
            <person name="Marquez M.C."/>
            <person name="Ventosa A."/>
            <person name="Maglia A."/>
            <person name="Peyton B.M."/>
            <person name="Pinkart H.C."/>
            <person name="Mormile M.R."/>
        </authorList>
    </citation>
    <scope>NUCLEOTIDE SEQUENCE [LARGE SCALE GENOMIC DNA]</scope>
    <source>
        <strain evidence="9 10">4CA</strain>
    </source>
</reference>
<keyword evidence="3 4" id="KW-0998">Cell outer membrane</keyword>
<evidence type="ECO:0000313" key="9">
    <source>
        <dbReference type="EMBL" id="KDE40971.1"/>
    </source>
</evidence>
<organism evidence="9 10">
    <name type="scientific">Nitrincola lacisaponensis</name>
    <dbReference type="NCBI Taxonomy" id="267850"/>
    <lineage>
        <taxon>Bacteria</taxon>
        <taxon>Pseudomonadati</taxon>
        <taxon>Pseudomonadota</taxon>
        <taxon>Gammaproteobacteria</taxon>
        <taxon>Oceanospirillales</taxon>
        <taxon>Oceanospirillaceae</taxon>
        <taxon>Nitrincola</taxon>
    </lineage>
</organism>
<accession>A0A063Y8D3</accession>
<evidence type="ECO:0000256" key="4">
    <source>
        <dbReference type="HAMAP-Rule" id="MF_01411"/>
    </source>
</evidence>
<evidence type="ECO:0000313" key="10">
    <source>
        <dbReference type="Proteomes" id="UP000027318"/>
    </source>
</evidence>
<dbReference type="STRING" id="267850.ADINL_0620"/>
<dbReference type="GO" id="GO:0043165">
    <property type="term" value="P:Gram-negative-bacterium-type cell outer membrane assembly"/>
    <property type="evidence" value="ECO:0007669"/>
    <property type="project" value="UniProtKB-UniRule"/>
</dbReference>
<comment type="caution">
    <text evidence="9">The sequence shown here is derived from an EMBL/GenBank/DDBJ whole genome shotgun (WGS) entry which is preliminary data.</text>
</comment>
<dbReference type="HAMAP" id="MF_01411">
    <property type="entry name" value="LPS_assembly_LptD"/>
    <property type="match status" value="1"/>
</dbReference>
<feature type="domain" description="LPS-assembly protein LptD central" evidence="8">
    <location>
        <begin position="373"/>
        <end position="466"/>
    </location>
</feature>
<keyword evidence="1 4" id="KW-0732">Signal</keyword>
<dbReference type="Pfam" id="PF03968">
    <property type="entry name" value="LptD_N"/>
    <property type="match status" value="1"/>
</dbReference>
<feature type="domain" description="LptD C-terminal" evidence="7">
    <location>
        <begin position="476"/>
        <end position="859"/>
    </location>
</feature>
<feature type="compositionally biased region" description="Low complexity" evidence="5">
    <location>
        <begin position="57"/>
        <end position="99"/>
    </location>
</feature>
<dbReference type="GO" id="GO:1990351">
    <property type="term" value="C:transporter complex"/>
    <property type="evidence" value="ECO:0007669"/>
    <property type="project" value="TreeGrafter"/>
</dbReference>
<evidence type="ECO:0000259" key="6">
    <source>
        <dbReference type="Pfam" id="PF03968"/>
    </source>
</evidence>
<dbReference type="GO" id="GO:0015920">
    <property type="term" value="P:lipopolysaccharide transport"/>
    <property type="evidence" value="ECO:0007669"/>
    <property type="project" value="InterPro"/>
</dbReference>
<dbReference type="AlphaFoldDB" id="A0A063Y8D3"/>
<name>A0A063Y8D3_9GAMM</name>
<dbReference type="EMBL" id="JMSZ01000015">
    <property type="protein sequence ID" value="KDE40971.1"/>
    <property type="molecule type" value="Genomic_DNA"/>
</dbReference>
<evidence type="ECO:0000256" key="5">
    <source>
        <dbReference type="SAM" id="MobiDB-lite"/>
    </source>
</evidence>
<dbReference type="PANTHER" id="PTHR30189:SF1">
    <property type="entry name" value="LPS-ASSEMBLY PROTEIN LPTD"/>
    <property type="match status" value="1"/>
</dbReference>
<evidence type="ECO:0000259" key="8">
    <source>
        <dbReference type="Pfam" id="PF19838"/>
    </source>
</evidence>
<comment type="subunit">
    <text evidence="4">Component of the lipopolysaccharide transport and assembly complex. Interacts with LptE and LptA.</text>
</comment>
<dbReference type="InterPro" id="IPR020889">
    <property type="entry name" value="LipoPS_assembly_LptD"/>
</dbReference>
<evidence type="ECO:0000256" key="2">
    <source>
        <dbReference type="ARBA" id="ARBA00023136"/>
    </source>
</evidence>
<dbReference type="GO" id="GO:0009279">
    <property type="term" value="C:cell outer membrane"/>
    <property type="evidence" value="ECO:0007669"/>
    <property type="project" value="UniProtKB-SubCell"/>
</dbReference>
<comment type="subcellular location">
    <subcellularLocation>
        <location evidence="4">Cell outer membrane</location>
    </subcellularLocation>
</comment>
<dbReference type="PATRIC" id="fig|267850.7.peg.614"/>
<dbReference type="OrthoDB" id="9760225at2"/>
<gene>
    <name evidence="4" type="primary">lptD</name>
    <name evidence="9" type="ORF">ADINL_0620</name>
</gene>
<feature type="signal peptide" evidence="4">
    <location>
        <begin position="1"/>
        <end position="26"/>
    </location>
</feature>
<keyword evidence="2 4" id="KW-0472">Membrane</keyword>
<dbReference type="Pfam" id="PF19838">
    <property type="entry name" value="LptD_2"/>
    <property type="match status" value="1"/>
</dbReference>
<dbReference type="InterPro" id="IPR007543">
    <property type="entry name" value="LptD_C"/>
</dbReference>
<evidence type="ECO:0000256" key="3">
    <source>
        <dbReference type="ARBA" id="ARBA00023237"/>
    </source>
</evidence>
<protein>
    <recommendedName>
        <fullName evidence="4">LPS-assembly protein LptD</fullName>
    </recommendedName>
</protein>
<proteinExistence type="inferred from homology"/>
<dbReference type="RefSeq" id="WP_036543841.1">
    <property type="nucleotide sequence ID" value="NZ_JBKBNO010000008.1"/>
</dbReference>
<dbReference type="PANTHER" id="PTHR30189">
    <property type="entry name" value="LPS-ASSEMBLY PROTEIN"/>
    <property type="match status" value="1"/>
</dbReference>
<sequence precursor="true">MPFKKHSAYRLSLAVAAILCAPMVAAQTDERLWVCNLLPNGEWDCEVNELLMDAQGTPQPALTSPSPSATTRPATPAAAAPVTTAPEPVTADTPAVPVSSEPAAEVQTFAIEPPADFSGVPATPAADTPQVSTDTQPHTAVSSTRARTADAWECTAGFDGNWSCAPGNAQAVSVAQLGRFNTPTAGASGVLLNNPYAYLDWYPHTGTEPMLCKGRYVEPEIAYLQSEFADGEQPIYAEADLSSADLQSGLARLTGGVKIQQGSRLFTSRYGEVDNSARTAFLEGDVTFREPGVLLVGQRAETDFNAGVSSFYSAEYVMHYEHLRGSAATITRYDDQRVRLESGAITYCEPGNNDWSIASGEITLHPDKGYGVAKHATFRIADVPVFYMPWFRFPIDDRRQSGFLYPSVGASKSDGFDFSIPYYFNIAPNLDDTLTVRYIEKRGLLLENELRYMNSWSHNELSLAYLSGDDRKDDENRWLTGFKHSGSPADRWTSRIDYTRVSDNDYFADLGTSLEVQRTDHLDQRGQLRYQGDGWNFLANLHQYQTINDNLSSPYQRTPQLLLTGNERLNRRASVDYQAEYVRFERDRKDFFANTSDIRRTDAQRVHLRPTFSHRNSRPWGYMNGALTLWHSSYDFDFPEGADSSDIPSSVTAGIASLDSGLYFDRDFSFSGQSYSQSLEPRLMLLHVEKDNEQPTLSQFRYFDSSQLSFSYNNLFDRYGWSGNDRVSATSQATIGVSSALYDDRGMEKARIAVAQAHYLQDRDGNDLRPGDISGTESSSNLALLAQWNITPNLRLRHDSEIDRDSFNMEEQNYQLAWRPDDENLFYFSYRDRVNSAIPSRDRTRQSDIVFRNQINPQWGWIGRWQHDIANRQRLDTLLGLEYGTCCWKMRLTAREWLSSSNVRGSEAEYDRGVFVQFVLRGLGSFGGDGGRSLIEEITGFREKDHDNF</sequence>
<feature type="region of interest" description="Disordered" evidence="5">
    <location>
        <begin position="114"/>
        <end position="147"/>
    </location>
</feature>
<comment type="similarity">
    <text evidence="4">Belongs to the LptD family.</text>
</comment>
<comment type="function">
    <text evidence="4">Together with LptE, is involved in the assembly of lipopolysaccharide (LPS) at the surface of the outer membrane.</text>
</comment>
<feature type="chain" id="PRO_5008980634" description="LPS-assembly protein LptD" evidence="4">
    <location>
        <begin position="27"/>
        <end position="949"/>
    </location>
</feature>
<evidence type="ECO:0000259" key="7">
    <source>
        <dbReference type="Pfam" id="PF04453"/>
    </source>
</evidence>
<feature type="compositionally biased region" description="Polar residues" evidence="5">
    <location>
        <begin position="129"/>
        <end position="146"/>
    </location>
</feature>
<dbReference type="InterPro" id="IPR045659">
    <property type="entry name" value="LptD_2"/>
</dbReference>
<feature type="domain" description="Organic solvent tolerance-like N-terminal" evidence="6">
    <location>
        <begin position="238"/>
        <end position="369"/>
    </location>
</feature>
<dbReference type="Proteomes" id="UP000027318">
    <property type="component" value="Unassembled WGS sequence"/>
</dbReference>
<dbReference type="InterPro" id="IPR005653">
    <property type="entry name" value="OstA-like_N"/>
</dbReference>
<evidence type="ECO:0000256" key="1">
    <source>
        <dbReference type="ARBA" id="ARBA00022729"/>
    </source>
</evidence>